<sequence length="63" mass="6964">MARCLENLASEEHYSLLFEARVKRVPGWVSWSKPPPGVVKFNTDAASCAHNGLTADGVIRHSR</sequence>
<evidence type="ECO:0000313" key="2">
    <source>
        <dbReference type="Proteomes" id="UP000008311"/>
    </source>
</evidence>
<proteinExistence type="predicted"/>
<name>B9T477_RICCO</name>
<accession>B9T477</accession>
<gene>
    <name evidence="1" type="ORF">RCOM_0068660</name>
</gene>
<organism evidence="1 2">
    <name type="scientific">Ricinus communis</name>
    <name type="common">Castor bean</name>
    <dbReference type="NCBI Taxonomy" id="3988"/>
    <lineage>
        <taxon>Eukaryota</taxon>
        <taxon>Viridiplantae</taxon>
        <taxon>Streptophyta</taxon>
        <taxon>Embryophyta</taxon>
        <taxon>Tracheophyta</taxon>
        <taxon>Spermatophyta</taxon>
        <taxon>Magnoliopsida</taxon>
        <taxon>eudicotyledons</taxon>
        <taxon>Gunneridae</taxon>
        <taxon>Pentapetalae</taxon>
        <taxon>rosids</taxon>
        <taxon>fabids</taxon>
        <taxon>Malpighiales</taxon>
        <taxon>Euphorbiaceae</taxon>
        <taxon>Acalyphoideae</taxon>
        <taxon>Acalypheae</taxon>
        <taxon>Ricinus</taxon>
    </lineage>
</organism>
<dbReference type="InParanoid" id="B9T477"/>
<keyword evidence="2" id="KW-1185">Reference proteome</keyword>
<dbReference type="AlphaFoldDB" id="B9T477"/>
<dbReference type="EMBL" id="EQ974457">
    <property type="protein sequence ID" value="EEF29336.1"/>
    <property type="molecule type" value="Genomic_DNA"/>
</dbReference>
<reference evidence="2" key="1">
    <citation type="journal article" date="2010" name="Nat. Biotechnol.">
        <title>Draft genome sequence of the oilseed species Ricinus communis.</title>
        <authorList>
            <person name="Chan A.P."/>
            <person name="Crabtree J."/>
            <person name="Zhao Q."/>
            <person name="Lorenzi H."/>
            <person name="Orvis J."/>
            <person name="Puiu D."/>
            <person name="Melake-Berhan A."/>
            <person name="Jones K.M."/>
            <person name="Redman J."/>
            <person name="Chen G."/>
            <person name="Cahoon E.B."/>
            <person name="Gedil M."/>
            <person name="Stanke M."/>
            <person name="Haas B.J."/>
            <person name="Wortman J.R."/>
            <person name="Fraser-Liggett C.M."/>
            <person name="Ravel J."/>
            <person name="Rabinowicz P.D."/>
        </authorList>
    </citation>
    <scope>NUCLEOTIDE SEQUENCE [LARGE SCALE GENOMIC DNA]</scope>
    <source>
        <strain evidence="2">cv. Hale</strain>
    </source>
</reference>
<dbReference type="Proteomes" id="UP000008311">
    <property type="component" value="Unassembled WGS sequence"/>
</dbReference>
<evidence type="ECO:0000313" key="1">
    <source>
        <dbReference type="EMBL" id="EEF29336.1"/>
    </source>
</evidence>
<protein>
    <submittedName>
        <fullName evidence="1">Uncharacterized protein</fullName>
    </submittedName>
</protein>